<evidence type="ECO:0000313" key="1">
    <source>
        <dbReference type="EMBL" id="PIK56072.1"/>
    </source>
</evidence>
<organism evidence="1 2">
    <name type="scientific">Stichopus japonicus</name>
    <name type="common">Sea cucumber</name>
    <dbReference type="NCBI Taxonomy" id="307972"/>
    <lineage>
        <taxon>Eukaryota</taxon>
        <taxon>Metazoa</taxon>
        <taxon>Echinodermata</taxon>
        <taxon>Eleutherozoa</taxon>
        <taxon>Echinozoa</taxon>
        <taxon>Holothuroidea</taxon>
        <taxon>Aspidochirotacea</taxon>
        <taxon>Aspidochirotida</taxon>
        <taxon>Stichopodidae</taxon>
        <taxon>Apostichopus</taxon>
    </lineage>
</organism>
<dbReference type="AlphaFoldDB" id="A0A2G8L733"/>
<dbReference type="EMBL" id="MRZV01000188">
    <property type="protein sequence ID" value="PIK56072.1"/>
    <property type="molecule type" value="Genomic_DNA"/>
</dbReference>
<evidence type="ECO:0000313" key="2">
    <source>
        <dbReference type="Proteomes" id="UP000230750"/>
    </source>
</evidence>
<dbReference type="Proteomes" id="UP000230750">
    <property type="component" value="Unassembled WGS sequence"/>
</dbReference>
<reference evidence="1 2" key="1">
    <citation type="journal article" date="2017" name="PLoS Biol.">
        <title>The sea cucumber genome provides insights into morphological evolution and visceral regeneration.</title>
        <authorList>
            <person name="Zhang X."/>
            <person name="Sun L."/>
            <person name="Yuan J."/>
            <person name="Sun Y."/>
            <person name="Gao Y."/>
            <person name="Zhang L."/>
            <person name="Li S."/>
            <person name="Dai H."/>
            <person name="Hamel J.F."/>
            <person name="Liu C."/>
            <person name="Yu Y."/>
            <person name="Liu S."/>
            <person name="Lin W."/>
            <person name="Guo K."/>
            <person name="Jin S."/>
            <person name="Xu P."/>
            <person name="Storey K.B."/>
            <person name="Huan P."/>
            <person name="Zhang T."/>
            <person name="Zhou Y."/>
            <person name="Zhang J."/>
            <person name="Lin C."/>
            <person name="Li X."/>
            <person name="Xing L."/>
            <person name="Huo D."/>
            <person name="Sun M."/>
            <person name="Wang L."/>
            <person name="Mercier A."/>
            <person name="Li F."/>
            <person name="Yang H."/>
            <person name="Xiang J."/>
        </authorList>
    </citation>
    <scope>NUCLEOTIDE SEQUENCE [LARGE SCALE GENOMIC DNA]</scope>
    <source>
        <strain evidence="1">Shaxun</strain>
        <tissue evidence="1">Muscle</tissue>
    </source>
</reference>
<comment type="caution">
    <text evidence="1">The sequence shown here is derived from an EMBL/GenBank/DDBJ whole genome shotgun (WGS) entry which is preliminary data.</text>
</comment>
<protein>
    <submittedName>
        <fullName evidence="1">Uncharacterized protein</fullName>
    </submittedName>
</protein>
<name>A0A2G8L733_STIJA</name>
<accession>A0A2G8L733</accession>
<sequence>MAHNVEPSDIKVKWTWRNGGNKRYNGDTSQAKGDPQFLSKKTRIYQDHAVLRIRGERPLGLTIRRGQDIVHCDEVIEEKSWMKIYFKRRNLPSDFEVVISNGKGEAQTNFDIEDDY</sequence>
<keyword evidence="2" id="KW-1185">Reference proteome</keyword>
<gene>
    <name evidence="1" type="ORF">BSL78_06968</name>
</gene>
<proteinExistence type="predicted"/>